<dbReference type="PANTHER" id="PTHR31609">
    <property type="entry name" value="YDJC DEACETYLASE FAMILY MEMBER"/>
    <property type="match status" value="1"/>
</dbReference>
<dbReference type="GO" id="GO:0046872">
    <property type="term" value="F:metal ion binding"/>
    <property type="evidence" value="ECO:0007669"/>
    <property type="project" value="UniProtKB-KW"/>
</dbReference>
<name>A0A1Y6BPW9_9NEIS</name>
<evidence type="ECO:0000256" key="5">
    <source>
        <dbReference type="ARBA" id="ARBA00023277"/>
    </source>
</evidence>
<keyword evidence="4" id="KW-0460">Magnesium</keyword>
<dbReference type="Proteomes" id="UP000192920">
    <property type="component" value="Unassembled WGS sequence"/>
</dbReference>
<dbReference type="InterPro" id="IPR006879">
    <property type="entry name" value="YdjC-like"/>
</dbReference>
<dbReference type="GO" id="GO:0016787">
    <property type="term" value="F:hydrolase activity"/>
    <property type="evidence" value="ECO:0007669"/>
    <property type="project" value="UniProtKB-KW"/>
</dbReference>
<accession>A0A1Y6BPW9</accession>
<dbReference type="Gene3D" id="3.20.20.370">
    <property type="entry name" value="Glycoside hydrolase/deacetylase"/>
    <property type="match status" value="1"/>
</dbReference>
<dbReference type="STRING" id="1123014.SAMN02745746_01566"/>
<keyword evidence="3" id="KW-0378">Hydrolase</keyword>
<evidence type="ECO:0000256" key="4">
    <source>
        <dbReference type="ARBA" id="ARBA00022842"/>
    </source>
</evidence>
<dbReference type="GO" id="GO:0005975">
    <property type="term" value="P:carbohydrate metabolic process"/>
    <property type="evidence" value="ECO:0007669"/>
    <property type="project" value="InterPro"/>
</dbReference>
<evidence type="ECO:0000256" key="3">
    <source>
        <dbReference type="ARBA" id="ARBA00022801"/>
    </source>
</evidence>
<dbReference type="EMBL" id="FXAG01000006">
    <property type="protein sequence ID" value="SMF14348.1"/>
    <property type="molecule type" value="Genomic_DNA"/>
</dbReference>
<dbReference type="InterPro" id="IPR011330">
    <property type="entry name" value="Glyco_hydro/deAcase_b/a-brl"/>
</dbReference>
<dbReference type="SUPFAM" id="SSF88713">
    <property type="entry name" value="Glycoside hydrolase/deacetylase"/>
    <property type="match status" value="1"/>
</dbReference>
<evidence type="ECO:0000313" key="7">
    <source>
        <dbReference type="Proteomes" id="UP000192920"/>
    </source>
</evidence>
<organism evidence="6 7">
    <name type="scientific">Pseudogulbenkiania subflava DSM 22618</name>
    <dbReference type="NCBI Taxonomy" id="1123014"/>
    <lineage>
        <taxon>Bacteria</taxon>
        <taxon>Pseudomonadati</taxon>
        <taxon>Pseudomonadota</taxon>
        <taxon>Betaproteobacteria</taxon>
        <taxon>Neisseriales</taxon>
        <taxon>Chromobacteriaceae</taxon>
        <taxon>Pseudogulbenkiania</taxon>
    </lineage>
</organism>
<dbReference type="PANTHER" id="PTHR31609:SF1">
    <property type="entry name" value="CARBOHYDRATE DEACETYLASE"/>
    <property type="match status" value="1"/>
</dbReference>
<sequence length="270" mass="29925">MSRRLTLCADDFAQSPAISEGILTLLERRRLSATSVFSLSPLWPALAGELAQRAPHADIGLHCNLTHPFDDSARPLGHWLLYSRLRLLSRPALRDTLLRQIDAFAEHFGRLPDYLDGHQHVHALPVVRDALLEAVALRWRGRAQPYLRAPDRLGDSGDSQGKGMVLKALCAGFAGKARHRGLCTPDWFGGLYSLTAEADFPGLMRRWLQRCQDGGLIMCHPGLPAEDSSDPIGAARQQEYRYLASAAFVEDCQRNGVVLERFAQPLRLGS</sequence>
<protein>
    <submittedName>
        <fullName evidence="6">YdjC-like protein</fullName>
    </submittedName>
</protein>
<dbReference type="RefSeq" id="WP_085275868.1">
    <property type="nucleotide sequence ID" value="NZ_FXAG01000006.1"/>
</dbReference>
<reference evidence="7" key="1">
    <citation type="submission" date="2017-04" db="EMBL/GenBank/DDBJ databases">
        <authorList>
            <person name="Varghese N."/>
            <person name="Submissions S."/>
        </authorList>
    </citation>
    <scope>NUCLEOTIDE SEQUENCE [LARGE SCALE GENOMIC DNA]</scope>
    <source>
        <strain evidence="7">DSM 22618</strain>
    </source>
</reference>
<keyword evidence="2" id="KW-0479">Metal-binding</keyword>
<comment type="cofactor">
    <cofactor evidence="1">
        <name>Mg(2+)</name>
        <dbReference type="ChEBI" id="CHEBI:18420"/>
    </cofactor>
</comment>
<dbReference type="Pfam" id="PF04794">
    <property type="entry name" value="YdjC"/>
    <property type="match status" value="1"/>
</dbReference>
<proteinExistence type="predicted"/>
<evidence type="ECO:0000256" key="2">
    <source>
        <dbReference type="ARBA" id="ARBA00022723"/>
    </source>
</evidence>
<evidence type="ECO:0000313" key="6">
    <source>
        <dbReference type="EMBL" id="SMF14348.1"/>
    </source>
</evidence>
<gene>
    <name evidence="6" type="ORF">SAMN02745746_01566</name>
</gene>
<keyword evidence="5" id="KW-0119">Carbohydrate metabolism</keyword>
<keyword evidence="7" id="KW-1185">Reference proteome</keyword>
<evidence type="ECO:0000256" key="1">
    <source>
        <dbReference type="ARBA" id="ARBA00001946"/>
    </source>
</evidence>
<dbReference type="CDD" id="cd10807">
    <property type="entry name" value="YdjC_like_3"/>
    <property type="match status" value="1"/>
</dbReference>
<dbReference type="GO" id="GO:0019213">
    <property type="term" value="F:deacetylase activity"/>
    <property type="evidence" value="ECO:0007669"/>
    <property type="project" value="TreeGrafter"/>
</dbReference>
<dbReference type="AlphaFoldDB" id="A0A1Y6BPW9"/>